<dbReference type="Pfam" id="PF01526">
    <property type="entry name" value="DDE_Tnp_Tn3"/>
    <property type="match status" value="1"/>
</dbReference>
<accession>A0AA92Q5E9</accession>
<reference evidence="3" key="1">
    <citation type="submission" date="2020-04" db="EMBL/GenBank/DDBJ databases">
        <title>Ralstonia solanacearum UW576, UW763, UW773, and UW774.</title>
        <authorList>
            <person name="Steidl O."/>
            <person name="Truchon A."/>
            <person name="Allen C."/>
        </authorList>
    </citation>
    <scope>NUCLEOTIDE SEQUENCE [LARGE SCALE GENOMIC DNA]</scope>
    <source>
        <strain evidence="3">UW774</strain>
    </source>
</reference>
<organism evidence="2 3">
    <name type="scientific">Ralstonia solanacearum</name>
    <name type="common">Pseudomonas solanacearum</name>
    <dbReference type="NCBI Taxonomy" id="305"/>
    <lineage>
        <taxon>Bacteria</taxon>
        <taxon>Pseudomonadati</taxon>
        <taxon>Pseudomonadota</taxon>
        <taxon>Betaproteobacteria</taxon>
        <taxon>Burkholderiales</taxon>
        <taxon>Burkholderiaceae</taxon>
        <taxon>Ralstonia</taxon>
        <taxon>Ralstonia solanacearum species complex</taxon>
    </lineage>
</organism>
<gene>
    <name evidence="2" type="ORF">HF909_06495</name>
</gene>
<dbReference type="InterPro" id="IPR002513">
    <property type="entry name" value="Tn3_Tnp_DDE_dom"/>
</dbReference>
<feature type="domain" description="Tn3 transposase DDE" evidence="1">
    <location>
        <begin position="13"/>
        <end position="90"/>
    </location>
</feature>
<dbReference type="AlphaFoldDB" id="A0AA92Q5E9"/>
<dbReference type="GO" id="GO:0004803">
    <property type="term" value="F:transposase activity"/>
    <property type="evidence" value="ECO:0007669"/>
    <property type="project" value="InterPro"/>
</dbReference>
<name>A0AA92Q5E9_RALSL</name>
<evidence type="ECO:0000313" key="2">
    <source>
        <dbReference type="EMBL" id="QOK96106.1"/>
    </source>
</evidence>
<evidence type="ECO:0000259" key="1">
    <source>
        <dbReference type="Pfam" id="PF01526"/>
    </source>
</evidence>
<evidence type="ECO:0000313" key="3">
    <source>
        <dbReference type="Proteomes" id="UP000593970"/>
    </source>
</evidence>
<proteinExistence type="predicted"/>
<dbReference type="EMBL" id="CP051169">
    <property type="protein sequence ID" value="QOK96106.1"/>
    <property type="molecule type" value="Genomic_DNA"/>
</dbReference>
<dbReference type="Proteomes" id="UP000593970">
    <property type="component" value="Chromosome"/>
</dbReference>
<protein>
    <submittedName>
        <fullName evidence="2">Transposase</fullName>
    </submittedName>
</protein>
<sequence>MLQRSADCSGSTKYISNADIRQAIHATTNKSEQFNDYAQWLMFGRKSVSVENIRHEQREVIKYDQLVANMAILCNVQWMSASSRRCRPRGCLWTRRCSRSCALPEGPRQPIWGRSAGPAQECVTA</sequence>
<dbReference type="GO" id="GO:0006313">
    <property type="term" value="P:DNA transposition"/>
    <property type="evidence" value="ECO:0007669"/>
    <property type="project" value="InterPro"/>
</dbReference>